<evidence type="ECO:0000256" key="3">
    <source>
        <dbReference type="ARBA" id="ARBA00023002"/>
    </source>
</evidence>
<feature type="domain" description="FAD-binding" evidence="6">
    <location>
        <begin position="243"/>
        <end position="284"/>
    </location>
</feature>
<keyword evidence="4 7" id="KW-0503">Monooxygenase</keyword>
<proteinExistence type="predicted"/>
<dbReference type="AlphaFoldDB" id="A0A8H8U3L1"/>
<dbReference type="PANTHER" id="PTHR46972">
    <property type="entry name" value="MONOOXYGENASE ASQM-RELATED"/>
    <property type="match status" value="1"/>
</dbReference>
<evidence type="ECO:0000256" key="5">
    <source>
        <dbReference type="SAM" id="MobiDB-lite"/>
    </source>
</evidence>
<evidence type="ECO:0000256" key="4">
    <source>
        <dbReference type="ARBA" id="ARBA00023033"/>
    </source>
</evidence>
<accession>A0A8H8U3L1</accession>
<protein>
    <submittedName>
        <fullName evidence="7">Monooxygenase</fullName>
    </submittedName>
</protein>
<comment type="caution">
    <text evidence="7">The sequence shown here is derived from an EMBL/GenBank/DDBJ whole genome shotgun (WGS) entry which is preliminary data.</text>
</comment>
<evidence type="ECO:0000256" key="1">
    <source>
        <dbReference type="ARBA" id="ARBA00022630"/>
    </source>
</evidence>
<reference evidence="7 8" key="1">
    <citation type="submission" date="2018-05" db="EMBL/GenBank/DDBJ databases">
        <title>Genome sequencing and assembly of the regulated plant pathogen Lachnellula willkommii and related sister species for the development of diagnostic species identification markers.</title>
        <authorList>
            <person name="Giroux E."/>
            <person name="Bilodeau G."/>
        </authorList>
    </citation>
    <scope>NUCLEOTIDE SEQUENCE [LARGE SCALE GENOMIC DNA]</scope>
    <source>
        <strain evidence="7 8">CBS 197.66</strain>
    </source>
</reference>
<name>A0A8H8U3L1_9HELO</name>
<keyword evidence="3" id="KW-0560">Oxidoreductase</keyword>
<evidence type="ECO:0000313" key="8">
    <source>
        <dbReference type="Proteomes" id="UP000462212"/>
    </source>
</evidence>
<evidence type="ECO:0000313" key="7">
    <source>
        <dbReference type="EMBL" id="TVY32378.1"/>
    </source>
</evidence>
<feature type="region of interest" description="Disordered" evidence="5">
    <location>
        <begin position="54"/>
        <end position="88"/>
    </location>
</feature>
<dbReference type="InterPro" id="IPR036188">
    <property type="entry name" value="FAD/NAD-bd_sf"/>
</dbReference>
<organism evidence="7 8">
    <name type="scientific">Lachnellula subtilissima</name>
    <dbReference type="NCBI Taxonomy" id="602034"/>
    <lineage>
        <taxon>Eukaryota</taxon>
        <taxon>Fungi</taxon>
        <taxon>Dikarya</taxon>
        <taxon>Ascomycota</taxon>
        <taxon>Pezizomycotina</taxon>
        <taxon>Leotiomycetes</taxon>
        <taxon>Helotiales</taxon>
        <taxon>Lachnaceae</taxon>
        <taxon>Lachnellula</taxon>
    </lineage>
</organism>
<dbReference type="Proteomes" id="UP000462212">
    <property type="component" value="Unassembled WGS sequence"/>
</dbReference>
<evidence type="ECO:0000259" key="6">
    <source>
        <dbReference type="Pfam" id="PF01494"/>
    </source>
</evidence>
<dbReference type="InterPro" id="IPR002938">
    <property type="entry name" value="FAD-bd"/>
</dbReference>
<dbReference type="PANTHER" id="PTHR46972:SF1">
    <property type="entry name" value="FAD DEPENDENT OXIDOREDUCTASE DOMAIN-CONTAINING PROTEIN"/>
    <property type="match status" value="1"/>
</dbReference>
<evidence type="ECO:0000256" key="2">
    <source>
        <dbReference type="ARBA" id="ARBA00022827"/>
    </source>
</evidence>
<keyword evidence="8" id="KW-1185">Reference proteome</keyword>
<dbReference type="Gene3D" id="3.50.50.60">
    <property type="entry name" value="FAD/NAD(P)-binding domain"/>
    <property type="match status" value="1"/>
</dbReference>
<feature type="compositionally biased region" description="Low complexity" evidence="5">
    <location>
        <begin position="70"/>
        <end position="79"/>
    </location>
</feature>
<keyword evidence="2" id="KW-0274">FAD</keyword>
<dbReference type="GO" id="GO:0071949">
    <property type="term" value="F:FAD binding"/>
    <property type="evidence" value="ECO:0007669"/>
    <property type="project" value="InterPro"/>
</dbReference>
<feature type="compositionally biased region" description="Polar residues" evidence="5">
    <location>
        <begin position="59"/>
        <end position="69"/>
    </location>
</feature>
<dbReference type="OrthoDB" id="655030at2759"/>
<feature type="non-terminal residue" evidence="7">
    <location>
        <position position="356"/>
    </location>
</feature>
<dbReference type="Pfam" id="PF01494">
    <property type="entry name" value="FAD_binding_3"/>
    <property type="match status" value="1"/>
</dbReference>
<dbReference type="PRINTS" id="PR00420">
    <property type="entry name" value="RNGMNOXGNASE"/>
</dbReference>
<gene>
    <name evidence="7" type="primary">asqM_1</name>
    <name evidence="7" type="ORF">LSUB1_G007722</name>
</gene>
<dbReference type="GO" id="GO:0004497">
    <property type="term" value="F:monooxygenase activity"/>
    <property type="evidence" value="ECO:0007669"/>
    <property type="project" value="UniProtKB-KW"/>
</dbReference>
<keyword evidence="1" id="KW-0285">Flavoprotein</keyword>
<sequence>MIICDAKGVVRYHDQGHGGDRPEISRNALTGLLLSGVPEEVFQWETKVLSVVPSSSSSGKQWNITSQKRSSTPTLTSSTEAEEEEEETHEFDLVIGADGAWSKARASLPGATTPFYSGVSAITLTLRNLSTHAPLNSLLGAGSFWACAPRRTLIAQRGSHDSARIYLMLASPSETYLQDNGLTGLTGEELATKLLDHESPKPESTPEVEGLITTACLSEPGIIEAKPLYMLPPSNTWTHTPGLTLIGDAAHLMTPFAGEGVNCAMLDALELSKAIISTSTSTSASTSASTASNQSTDDLDKAIEVFEIRMWRRNGGIAEDTYGNLKVIFEDERAPEGIVKVFESHGGVVDLMTMGF</sequence>
<dbReference type="EMBL" id="QGMJ01001056">
    <property type="protein sequence ID" value="TVY32378.1"/>
    <property type="molecule type" value="Genomic_DNA"/>
</dbReference>
<dbReference type="SUPFAM" id="SSF51905">
    <property type="entry name" value="FAD/NAD(P)-binding domain"/>
    <property type="match status" value="1"/>
</dbReference>